<evidence type="ECO:0000256" key="1">
    <source>
        <dbReference type="SAM" id="MobiDB-lite"/>
    </source>
</evidence>
<accession>A0A0C3BXG4</accession>
<feature type="compositionally biased region" description="Basic and acidic residues" evidence="1">
    <location>
        <begin position="1"/>
        <end position="23"/>
    </location>
</feature>
<feature type="compositionally biased region" description="Low complexity" evidence="1">
    <location>
        <begin position="146"/>
        <end position="158"/>
    </location>
</feature>
<reference evidence="3" key="2">
    <citation type="submission" date="2015-01" db="EMBL/GenBank/DDBJ databases">
        <title>Evolutionary Origins and Diversification of the Mycorrhizal Mutualists.</title>
        <authorList>
            <consortium name="DOE Joint Genome Institute"/>
            <consortium name="Mycorrhizal Genomics Consortium"/>
            <person name="Kohler A."/>
            <person name="Kuo A."/>
            <person name="Nagy L.G."/>
            <person name="Floudas D."/>
            <person name="Copeland A."/>
            <person name="Barry K.W."/>
            <person name="Cichocki N."/>
            <person name="Veneault-Fourrey C."/>
            <person name="LaButti K."/>
            <person name="Lindquist E.A."/>
            <person name="Lipzen A."/>
            <person name="Lundell T."/>
            <person name="Morin E."/>
            <person name="Murat C."/>
            <person name="Riley R."/>
            <person name="Ohm R."/>
            <person name="Sun H."/>
            <person name="Tunlid A."/>
            <person name="Henrissat B."/>
            <person name="Grigoriev I.V."/>
            <person name="Hibbett D.S."/>
            <person name="Martin F."/>
        </authorList>
    </citation>
    <scope>NUCLEOTIDE SEQUENCE [LARGE SCALE GENOMIC DNA]</scope>
    <source>
        <strain evidence="3">F 1598</strain>
    </source>
</reference>
<dbReference type="AlphaFoldDB" id="A0A0C3BXG4"/>
<gene>
    <name evidence="2" type="ORF">PILCRDRAFT_84226</name>
</gene>
<dbReference type="HOGENOM" id="CLU_1670044_0_0_1"/>
<reference evidence="2 3" key="1">
    <citation type="submission" date="2014-04" db="EMBL/GenBank/DDBJ databases">
        <authorList>
            <consortium name="DOE Joint Genome Institute"/>
            <person name="Kuo A."/>
            <person name="Tarkka M."/>
            <person name="Buscot F."/>
            <person name="Kohler A."/>
            <person name="Nagy L.G."/>
            <person name="Floudas D."/>
            <person name="Copeland A."/>
            <person name="Barry K.W."/>
            <person name="Cichocki N."/>
            <person name="Veneault-Fourrey C."/>
            <person name="LaButti K."/>
            <person name="Lindquist E.A."/>
            <person name="Lipzen A."/>
            <person name="Lundell T."/>
            <person name="Morin E."/>
            <person name="Murat C."/>
            <person name="Sun H."/>
            <person name="Tunlid A."/>
            <person name="Henrissat B."/>
            <person name="Grigoriev I.V."/>
            <person name="Hibbett D.S."/>
            <person name="Martin F."/>
            <person name="Nordberg H.P."/>
            <person name="Cantor M.N."/>
            <person name="Hua S.X."/>
        </authorList>
    </citation>
    <scope>NUCLEOTIDE SEQUENCE [LARGE SCALE GENOMIC DNA]</scope>
    <source>
        <strain evidence="2 3">F 1598</strain>
    </source>
</reference>
<organism evidence="2 3">
    <name type="scientific">Piloderma croceum (strain F 1598)</name>
    <dbReference type="NCBI Taxonomy" id="765440"/>
    <lineage>
        <taxon>Eukaryota</taxon>
        <taxon>Fungi</taxon>
        <taxon>Dikarya</taxon>
        <taxon>Basidiomycota</taxon>
        <taxon>Agaricomycotina</taxon>
        <taxon>Agaricomycetes</taxon>
        <taxon>Agaricomycetidae</taxon>
        <taxon>Atheliales</taxon>
        <taxon>Atheliaceae</taxon>
        <taxon>Piloderma</taxon>
    </lineage>
</organism>
<evidence type="ECO:0000313" key="2">
    <source>
        <dbReference type="EMBL" id="KIM91233.1"/>
    </source>
</evidence>
<feature type="compositionally biased region" description="Basic and acidic residues" evidence="1">
    <location>
        <begin position="34"/>
        <end position="53"/>
    </location>
</feature>
<keyword evidence="3" id="KW-1185">Reference proteome</keyword>
<feature type="region of interest" description="Disordered" evidence="1">
    <location>
        <begin position="1"/>
        <end position="158"/>
    </location>
</feature>
<feature type="compositionally biased region" description="Basic and acidic residues" evidence="1">
    <location>
        <begin position="97"/>
        <end position="133"/>
    </location>
</feature>
<dbReference type="Proteomes" id="UP000054166">
    <property type="component" value="Unassembled WGS sequence"/>
</dbReference>
<protein>
    <submittedName>
        <fullName evidence="2">Uncharacterized protein</fullName>
    </submittedName>
</protein>
<dbReference type="EMBL" id="KN832972">
    <property type="protein sequence ID" value="KIM91233.1"/>
    <property type="molecule type" value="Genomic_DNA"/>
</dbReference>
<proteinExistence type="predicted"/>
<evidence type="ECO:0000313" key="3">
    <source>
        <dbReference type="Proteomes" id="UP000054166"/>
    </source>
</evidence>
<name>A0A0C3BXG4_PILCF</name>
<sequence length="158" mass="18411">MKKNEPTRQQEKTKATKINERVRTCRHAGSNKFPIKDSNNKNTSQDHSRKRNEVQGTNRKKIKKPANNRKAKHKPHPRKIQQTTPAPIKKTQKQQKTHNDNRGTKQTNDHQAKVETLKKKGQQENSKGHRGDRGNNPTKQRRQRPQKPSSQHSQQEKT</sequence>
<dbReference type="InParanoid" id="A0A0C3BXG4"/>
<feature type="compositionally biased region" description="Basic residues" evidence="1">
    <location>
        <begin position="58"/>
        <end position="79"/>
    </location>
</feature>